<protein>
    <submittedName>
        <fullName evidence="3">YcxB family protein</fullName>
    </submittedName>
</protein>
<feature type="transmembrane region" description="Helical" evidence="1">
    <location>
        <begin position="72"/>
        <end position="94"/>
    </location>
</feature>
<evidence type="ECO:0000313" key="3">
    <source>
        <dbReference type="EMBL" id="MBP0462628.1"/>
    </source>
</evidence>
<keyword evidence="1" id="KW-0812">Transmembrane</keyword>
<keyword evidence="1" id="KW-1133">Transmembrane helix</keyword>
<evidence type="ECO:0000313" key="4">
    <source>
        <dbReference type="Proteomes" id="UP000680815"/>
    </source>
</evidence>
<evidence type="ECO:0000259" key="2">
    <source>
        <dbReference type="Pfam" id="PF14317"/>
    </source>
</evidence>
<comment type="caution">
    <text evidence="3">The sequence shown here is derived from an EMBL/GenBank/DDBJ whole genome shotgun (WGS) entry which is preliminary data.</text>
</comment>
<dbReference type="RefSeq" id="WP_209349989.1">
    <property type="nucleotide sequence ID" value="NZ_JAGIYZ010000001.1"/>
</dbReference>
<sequence length="194" mass="20880">MTDTPTPAPLVLLEVDVTASDIEAFNMHVGCGPTMRARWRRQYIMLAATTAAIVVVWNWLDAGTAGFNWYAHVLVPVAAIAIFFAAVSPLNLAMHRWSLRRGLRAQLRRSPGKTYLGPQRIEVTAEGIAVTGSVSRGVHGWAAVSGLQETPDLILVMLGESMAVVVPKRGQADAALEALRAAVRERAGDAATRL</sequence>
<gene>
    <name evidence="3" type="ORF">J5Y09_01775</name>
</gene>
<reference evidence="3 4" key="1">
    <citation type="submission" date="2021-03" db="EMBL/GenBank/DDBJ databases">
        <authorList>
            <person name="So Y."/>
        </authorList>
    </citation>
    <scope>NUCLEOTIDE SEQUENCE [LARGE SCALE GENOMIC DNA]</scope>
    <source>
        <strain evidence="3 4">PWR1</strain>
    </source>
</reference>
<evidence type="ECO:0000256" key="1">
    <source>
        <dbReference type="SAM" id="Phobius"/>
    </source>
</evidence>
<keyword evidence="4" id="KW-1185">Reference proteome</keyword>
<feature type="transmembrane region" description="Helical" evidence="1">
    <location>
        <begin position="43"/>
        <end position="60"/>
    </location>
</feature>
<proteinExistence type="predicted"/>
<feature type="domain" description="YcxB-like C-terminal" evidence="2">
    <location>
        <begin position="124"/>
        <end position="181"/>
    </location>
</feature>
<dbReference type="InterPro" id="IPR025588">
    <property type="entry name" value="YcxB-like_C"/>
</dbReference>
<organism evidence="3 4">
    <name type="scientific">Roseomonas nitratireducens</name>
    <dbReference type="NCBI Taxonomy" id="2820810"/>
    <lineage>
        <taxon>Bacteria</taxon>
        <taxon>Pseudomonadati</taxon>
        <taxon>Pseudomonadota</taxon>
        <taxon>Alphaproteobacteria</taxon>
        <taxon>Acetobacterales</taxon>
        <taxon>Roseomonadaceae</taxon>
        <taxon>Roseomonas</taxon>
    </lineage>
</organism>
<name>A0ABS4AP42_9PROT</name>
<dbReference type="Proteomes" id="UP000680815">
    <property type="component" value="Unassembled WGS sequence"/>
</dbReference>
<dbReference type="Pfam" id="PF14317">
    <property type="entry name" value="YcxB"/>
    <property type="match status" value="1"/>
</dbReference>
<accession>A0ABS4AP42</accession>
<dbReference type="EMBL" id="JAGIYZ010000001">
    <property type="protein sequence ID" value="MBP0462628.1"/>
    <property type="molecule type" value="Genomic_DNA"/>
</dbReference>
<keyword evidence="1" id="KW-0472">Membrane</keyword>